<feature type="transmembrane region" description="Helical" evidence="5">
    <location>
        <begin position="51"/>
        <end position="69"/>
    </location>
</feature>
<dbReference type="Pfam" id="PF03595">
    <property type="entry name" value="SLAC1"/>
    <property type="match status" value="1"/>
</dbReference>
<feature type="transmembrane region" description="Helical" evidence="5">
    <location>
        <begin position="285"/>
        <end position="307"/>
    </location>
</feature>
<evidence type="ECO:0000256" key="3">
    <source>
        <dbReference type="ARBA" id="ARBA00022989"/>
    </source>
</evidence>
<dbReference type="Gene3D" id="1.50.10.150">
    <property type="entry name" value="Voltage-dependent anion channel"/>
    <property type="match status" value="1"/>
</dbReference>
<dbReference type="InterPro" id="IPR004695">
    <property type="entry name" value="SLAC1/Mae1/Ssu1/TehA"/>
</dbReference>
<feature type="transmembrane region" description="Helical" evidence="5">
    <location>
        <begin position="131"/>
        <end position="154"/>
    </location>
</feature>
<name>A0ABY2IL55_9MICO</name>
<evidence type="ECO:0000256" key="2">
    <source>
        <dbReference type="ARBA" id="ARBA00022692"/>
    </source>
</evidence>
<keyword evidence="7" id="KW-1185">Reference proteome</keyword>
<keyword evidence="3 5" id="KW-1133">Transmembrane helix</keyword>
<evidence type="ECO:0000313" key="6">
    <source>
        <dbReference type="EMBL" id="TFC18022.1"/>
    </source>
</evidence>
<feature type="transmembrane region" description="Helical" evidence="5">
    <location>
        <begin position="166"/>
        <end position="183"/>
    </location>
</feature>
<accession>A0ABY2IL55</accession>
<reference evidence="6 7" key="1">
    <citation type="submission" date="2019-03" db="EMBL/GenBank/DDBJ databases">
        <title>Genomics of glacier-inhabiting Cryobacterium strains.</title>
        <authorList>
            <person name="Liu Q."/>
            <person name="Xin Y.-H."/>
        </authorList>
    </citation>
    <scope>NUCLEOTIDE SEQUENCE [LARGE SCALE GENOMIC DNA]</scope>
    <source>
        <strain evidence="6 7">MDB1-5</strain>
    </source>
</reference>
<comment type="subcellular location">
    <subcellularLocation>
        <location evidence="1">Membrane</location>
        <topology evidence="1">Multi-pass membrane protein</topology>
    </subcellularLocation>
</comment>
<dbReference type="InterPro" id="IPR052951">
    <property type="entry name" value="Tellurite_res_ion_channel"/>
</dbReference>
<dbReference type="PANTHER" id="PTHR37955">
    <property type="entry name" value="TELLURITE RESISTANCE PROTEIN TEHA"/>
    <property type="match status" value="1"/>
</dbReference>
<dbReference type="InterPro" id="IPR038665">
    <property type="entry name" value="Voltage-dep_anion_channel_sf"/>
</dbReference>
<evidence type="ECO:0000256" key="4">
    <source>
        <dbReference type="ARBA" id="ARBA00023136"/>
    </source>
</evidence>
<keyword evidence="4 5" id="KW-0472">Membrane</keyword>
<dbReference type="EMBL" id="SOFS01000036">
    <property type="protein sequence ID" value="TFC18022.1"/>
    <property type="molecule type" value="Genomic_DNA"/>
</dbReference>
<dbReference type="RefSeq" id="WP_134449712.1">
    <property type="nucleotide sequence ID" value="NZ_SOFS01000036.1"/>
</dbReference>
<protein>
    <submittedName>
        <fullName evidence="6">C4-dicarboxylate transporter</fullName>
    </submittedName>
</protein>
<gene>
    <name evidence="6" type="ORF">E3O46_15045</name>
</gene>
<feature type="transmembrane region" description="Helical" evidence="5">
    <location>
        <begin position="259"/>
        <end position="278"/>
    </location>
</feature>
<evidence type="ECO:0000313" key="7">
    <source>
        <dbReference type="Proteomes" id="UP000297604"/>
    </source>
</evidence>
<dbReference type="PANTHER" id="PTHR37955:SF1">
    <property type="entry name" value="DEP DOMAIN-CONTAINING PROTEIN"/>
    <property type="match status" value="1"/>
</dbReference>
<evidence type="ECO:0000256" key="5">
    <source>
        <dbReference type="SAM" id="Phobius"/>
    </source>
</evidence>
<feature type="transmembrane region" description="Helical" evidence="5">
    <location>
        <begin position="90"/>
        <end position="111"/>
    </location>
</feature>
<evidence type="ECO:0000256" key="1">
    <source>
        <dbReference type="ARBA" id="ARBA00004141"/>
    </source>
</evidence>
<organism evidence="6 7">
    <name type="scientific">Cryobacterium glucosi</name>
    <dbReference type="NCBI Taxonomy" id="1259175"/>
    <lineage>
        <taxon>Bacteria</taxon>
        <taxon>Bacillati</taxon>
        <taxon>Actinomycetota</taxon>
        <taxon>Actinomycetes</taxon>
        <taxon>Micrococcales</taxon>
        <taxon>Microbacteriaceae</taxon>
        <taxon>Cryobacterium</taxon>
    </lineage>
</organism>
<feature type="transmembrane region" description="Helical" evidence="5">
    <location>
        <begin position="189"/>
        <end position="215"/>
    </location>
</feature>
<proteinExistence type="predicted"/>
<feature type="transmembrane region" description="Helical" evidence="5">
    <location>
        <begin position="21"/>
        <end position="45"/>
    </location>
</feature>
<comment type="caution">
    <text evidence="6">The sequence shown here is derived from an EMBL/GenBank/DDBJ whole genome shotgun (WGS) entry which is preliminary data.</text>
</comment>
<dbReference type="Proteomes" id="UP000297604">
    <property type="component" value="Unassembled WGS sequence"/>
</dbReference>
<feature type="transmembrane region" description="Helical" evidence="5">
    <location>
        <begin position="327"/>
        <end position="349"/>
    </location>
</feature>
<feature type="transmembrane region" description="Helical" evidence="5">
    <location>
        <begin position="227"/>
        <end position="247"/>
    </location>
</feature>
<sequence length="370" mass="37761">MPASPRAFRRVLRTGRAPLTSFGIPFGLSGLAGTWTMAAGVLGTPAGIGEALWVFALVAWVAVLANYLVRSRNNGGTIRGDLADPVQAPFAALAPTTGMLLGTHVAVSLSAGSGSGHPLAGVLQGSPAGLLVALVQGVVVGFLVVALVFGAWSVAQLALRMRDIDTLHAGYFLPTVAAAFIAGQSAGTFGWTTLSVACIGVGLLFWMLLGALILGRMAFRPALPARLLPTFAIFSAPPAVAGNAWFASNGGRLDTLETVLLGTFVLLILVQVMMLAAYWRLGFDLGFWAFTFTAAASGTYALHWIGGAAAPGAGTGSAVNLGASGDWVSAVAGTGILATVTLVIGSIAVRSVGYLVRAHARSTHAPQARV</sequence>
<keyword evidence="2 5" id="KW-0812">Transmembrane</keyword>